<gene>
    <name evidence="1" type="ORF">ND2E_2041</name>
</gene>
<sequence>MNYVEKIKTSLLTLSILFLSGCVTPTYITKGEEFPKMYEEKPRSLLVMPPINLSTDAEAKDYYSTTVEMPIALHGYYTFPYQLTADVLRQQGIYDSELVYDVPLNKFHEYFGADAVLFTKIVSWDTSYTVVASTLTVSINAEIKSTKTSEVLWQYNGTVVVDLAVNGGGGIAGLLVSAIATAINTAAADYTTYAKQANGRFIGSMPVGPYHPMYMKDQQVKLLKQSKVSDLDKTATTE</sequence>
<name>A0A099KWW1_COLPS</name>
<comment type="caution">
    <text evidence="1">The sequence shown here is derived from an EMBL/GenBank/DDBJ whole genome shotgun (WGS) entry which is preliminary data.</text>
</comment>
<dbReference type="Pfam" id="PF05643">
    <property type="entry name" value="GNA1162-like"/>
    <property type="match status" value="1"/>
</dbReference>
<dbReference type="PROSITE" id="PS51257">
    <property type="entry name" value="PROKAR_LIPOPROTEIN"/>
    <property type="match status" value="1"/>
</dbReference>
<dbReference type="InterPro" id="IPR008517">
    <property type="entry name" value="GNA1162-like"/>
</dbReference>
<dbReference type="AlphaFoldDB" id="A0A099KWW1"/>
<evidence type="ECO:0000313" key="1">
    <source>
        <dbReference type="EMBL" id="KGJ94108.1"/>
    </source>
</evidence>
<protein>
    <recommendedName>
        <fullName evidence="3">Lipoprotein</fullName>
    </recommendedName>
</protein>
<dbReference type="RefSeq" id="WP_033092827.1">
    <property type="nucleotide sequence ID" value="NZ_JQED01000007.1"/>
</dbReference>
<evidence type="ECO:0008006" key="3">
    <source>
        <dbReference type="Google" id="ProtNLM"/>
    </source>
</evidence>
<dbReference type="OrthoDB" id="1014694at2"/>
<reference evidence="1 2" key="1">
    <citation type="submission" date="2014-08" db="EMBL/GenBank/DDBJ databases">
        <title>Genomic and Phenotypic Diversity of Colwellia psychrerythraea strains from Disparate Marine Basins.</title>
        <authorList>
            <person name="Techtmann S.M."/>
            <person name="Stelling S.C."/>
            <person name="Utturkar S.M."/>
            <person name="Alshibli N."/>
            <person name="Harris A."/>
            <person name="Brown S.D."/>
            <person name="Hazen T.C."/>
        </authorList>
    </citation>
    <scope>NUCLEOTIDE SEQUENCE [LARGE SCALE GENOMIC DNA]</scope>
    <source>
        <strain evidence="1 2">ND2E</strain>
    </source>
</reference>
<evidence type="ECO:0000313" key="2">
    <source>
        <dbReference type="Proteomes" id="UP000029843"/>
    </source>
</evidence>
<dbReference type="Proteomes" id="UP000029843">
    <property type="component" value="Unassembled WGS sequence"/>
</dbReference>
<proteinExistence type="predicted"/>
<dbReference type="Gene3D" id="3.40.50.10610">
    <property type="entry name" value="ABC-type transport auxiliary lipoprotein component"/>
    <property type="match status" value="1"/>
</dbReference>
<dbReference type="EMBL" id="JQED01000007">
    <property type="protein sequence ID" value="KGJ94108.1"/>
    <property type="molecule type" value="Genomic_DNA"/>
</dbReference>
<accession>A0A099KWW1</accession>
<dbReference type="PATRIC" id="fig|28229.4.peg.1064"/>
<organism evidence="1 2">
    <name type="scientific">Colwellia psychrerythraea</name>
    <name type="common">Vibrio psychroerythus</name>
    <dbReference type="NCBI Taxonomy" id="28229"/>
    <lineage>
        <taxon>Bacteria</taxon>
        <taxon>Pseudomonadati</taxon>
        <taxon>Pseudomonadota</taxon>
        <taxon>Gammaproteobacteria</taxon>
        <taxon>Alteromonadales</taxon>
        <taxon>Colwelliaceae</taxon>
        <taxon>Colwellia</taxon>
    </lineage>
</organism>